<dbReference type="NCBIfam" id="TIGR01172">
    <property type="entry name" value="cysE"/>
    <property type="match status" value="1"/>
</dbReference>
<protein>
    <recommendedName>
        <fullName evidence="3">serine O-acetyltransferase</fullName>
        <ecNumber evidence="3">2.3.1.30</ecNumber>
    </recommendedName>
</protein>
<reference evidence="8" key="1">
    <citation type="submission" date="2021-02" db="EMBL/GenBank/DDBJ databases">
        <title>First Annotated Genome of the Yellow-green Alga Tribonema minus.</title>
        <authorList>
            <person name="Mahan K.M."/>
        </authorList>
    </citation>
    <scope>NUCLEOTIDE SEQUENCE</scope>
    <source>
        <strain evidence="8">UTEX B ZZ1240</strain>
    </source>
</reference>
<evidence type="ECO:0000256" key="3">
    <source>
        <dbReference type="ARBA" id="ARBA00013266"/>
    </source>
</evidence>
<proteinExistence type="inferred from homology"/>
<evidence type="ECO:0000313" key="8">
    <source>
        <dbReference type="EMBL" id="KAG5189120.1"/>
    </source>
</evidence>
<dbReference type="CDD" id="cd03354">
    <property type="entry name" value="LbH_SAT"/>
    <property type="match status" value="1"/>
</dbReference>
<dbReference type="GO" id="GO:0006535">
    <property type="term" value="P:cysteine biosynthetic process from serine"/>
    <property type="evidence" value="ECO:0007669"/>
    <property type="project" value="InterPro"/>
</dbReference>
<dbReference type="InterPro" id="IPR001451">
    <property type="entry name" value="Hexapep"/>
</dbReference>
<keyword evidence="9" id="KW-1185">Reference proteome</keyword>
<dbReference type="InterPro" id="IPR011004">
    <property type="entry name" value="Trimer_LpxA-like_sf"/>
</dbReference>
<dbReference type="OrthoDB" id="25818at2759"/>
<dbReference type="InterPro" id="IPR053376">
    <property type="entry name" value="Serine_acetyltransferase"/>
</dbReference>
<name>A0A835Z8T7_9STRA</name>
<evidence type="ECO:0000256" key="4">
    <source>
        <dbReference type="ARBA" id="ARBA00022605"/>
    </source>
</evidence>
<dbReference type="InterPro" id="IPR042122">
    <property type="entry name" value="Ser_AcTrfase_N_sf"/>
</dbReference>
<feature type="domain" description="Serine acetyltransferase N-terminal" evidence="7">
    <location>
        <begin position="1"/>
        <end position="101"/>
    </location>
</feature>
<comment type="similarity">
    <text evidence="2">Belongs to the transferase hexapeptide repeat family.</text>
</comment>
<dbReference type="Pfam" id="PF06426">
    <property type="entry name" value="SATase_N"/>
    <property type="match status" value="1"/>
</dbReference>
<dbReference type="GO" id="GO:0009001">
    <property type="term" value="F:serine O-acetyltransferase activity"/>
    <property type="evidence" value="ECO:0007669"/>
    <property type="project" value="UniProtKB-EC"/>
</dbReference>
<dbReference type="Gene3D" id="1.10.3130.10">
    <property type="entry name" value="serine acetyltransferase, domain 1"/>
    <property type="match status" value="1"/>
</dbReference>
<dbReference type="InterPro" id="IPR045304">
    <property type="entry name" value="LbH_SAT"/>
</dbReference>
<dbReference type="Pfam" id="PF00132">
    <property type="entry name" value="Hexapep"/>
    <property type="match status" value="1"/>
</dbReference>
<dbReference type="Proteomes" id="UP000664859">
    <property type="component" value="Unassembled WGS sequence"/>
</dbReference>
<dbReference type="InterPro" id="IPR010493">
    <property type="entry name" value="Ser_AcTrfase_N"/>
</dbReference>
<sequence length="258" mass="27615">MRAEARDAADRESLLVSFIHSTILNQRSLEAALAFHMANKLAGPSMIGTQLQALFLEYLRASPQSRRSVRRDIAAVRERDPACTSYHDALLYFKGFQALQTHRVAHWLYNSGRQALAKYLQSQVNQNFQIDIHPAAKIGEGVFIDHGTGIVIGETAVVGDDCSILHQVTLGGSGTGTGDRHPKVGSGVLIGAGACLLGDIVIGDGAQIGACSLVVEDVPEGCVAVGVPAKVLGRSKVKDPAKHMQQDFYAQVWGGMDI</sequence>
<dbReference type="AlphaFoldDB" id="A0A835Z8T7"/>
<dbReference type="Gene3D" id="2.160.10.10">
    <property type="entry name" value="Hexapeptide repeat proteins"/>
    <property type="match status" value="1"/>
</dbReference>
<dbReference type="SUPFAM" id="SSF51161">
    <property type="entry name" value="Trimeric LpxA-like enzymes"/>
    <property type="match status" value="1"/>
</dbReference>
<dbReference type="EC" id="2.3.1.30" evidence="3"/>
<dbReference type="PANTHER" id="PTHR42811">
    <property type="entry name" value="SERINE ACETYLTRANSFERASE"/>
    <property type="match status" value="1"/>
</dbReference>
<dbReference type="InterPro" id="IPR005881">
    <property type="entry name" value="Ser_O-AcTrfase"/>
</dbReference>
<evidence type="ECO:0000313" key="9">
    <source>
        <dbReference type="Proteomes" id="UP000664859"/>
    </source>
</evidence>
<dbReference type="SMART" id="SM00971">
    <property type="entry name" value="SATase_N"/>
    <property type="match status" value="1"/>
</dbReference>
<evidence type="ECO:0000256" key="2">
    <source>
        <dbReference type="ARBA" id="ARBA00007274"/>
    </source>
</evidence>
<evidence type="ECO:0000256" key="1">
    <source>
        <dbReference type="ARBA" id="ARBA00004876"/>
    </source>
</evidence>
<dbReference type="UniPathway" id="UPA00136">
    <property type="reaction ID" value="UER00199"/>
</dbReference>
<dbReference type="EMBL" id="JAFCMP010000057">
    <property type="protein sequence ID" value="KAG5189120.1"/>
    <property type="molecule type" value="Genomic_DNA"/>
</dbReference>
<organism evidence="8 9">
    <name type="scientific">Tribonema minus</name>
    <dbReference type="NCBI Taxonomy" id="303371"/>
    <lineage>
        <taxon>Eukaryota</taxon>
        <taxon>Sar</taxon>
        <taxon>Stramenopiles</taxon>
        <taxon>Ochrophyta</taxon>
        <taxon>PX clade</taxon>
        <taxon>Xanthophyceae</taxon>
        <taxon>Tribonematales</taxon>
        <taxon>Tribonemataceae</taxon>
        <taxon>Tribonema</taxon>
    </lineage>
</organism>
<dbReference type="PROSITE" id="PS00101">
    <property type="entry name" value="HEXAPEP_TRANSFERASES"/>
    <property type="match status" value="1"/>
</dbReference>
<keyword evidence="4" id="KW-0028">Amino-acid biosynthesis</keyword>
<gene>
    <name evidence="8" type="ORF">JKP88DRAFT_184652</name>
</gene>
<comment type="caution">
    <text evidence="8">The sequence shown here is derived from an EMBL/GenBank/DDBJ whole genome shotgun (WGS) entry which is preliminary data.</text>
</comment>
<evidence type="ECO:0000256" key="5">
    <source>
        <dbReference type="ARBA" id="ARBA00022679"/>
    </source>
</evidence>
<keyword evidence="6" id="KW-0012">Acyltransferase</keyword>
<evidence type="ECO:0000259" key="7">
    <source>
        <dbReference type="SMART" id="SM00971"/>
    </source>
</evidence>
<dbReference type="InterPro" id="IPR018357">
    <property type="entry name" value="Hexapep_transf_CS"/>
</dbReference>
<keyword evidence="5" id="KW-0808">Transferase</keyword>
<evidence type="ECO:0000256" key="6">
    <source>
        <dbReference type="ARBA" id="ARBA00023315"/>
    </source>
</evidence>
<dbReference type="FunFam" id="2.160.10.10:FF:000002">
    <property type="entry name" value="Serine acetyltransferase"/>
    <property type="match status" value="1"/>
</dbReference>
<dbReference type="NCBIfam" id="NF041874">
    <property type="entry name" value="EPS_EpsC"/>
    <property type="match status" value="1"/>
</dbReference>
<accession>A0A835Z8T7</accession>
<dbReference type="GO" id="GO:0005737">
    <property type="term" value="C:cytoplasm"/>
    <property type="evidence" value="ECO:0007669"/>
    <property type="project" value="InterPro"/>
</dbReference>
<comment type="pathway">
    <text evidence="1">Amino-acid biosynthesis; L-cysteine biosynthesis; L-cysteine from L-serine: step 1/2.</text>
</comment>